<reference evidence="2" key="2">
    <citation type="submission" date="2013-04" db="UniProtKB">
        <authorList>
            <consortium name="EnsemblPlants"/>
        </authorList>
    </citation>
    <scope>IDENTIFICATION</scope>
</reference>
<keyword evidence="3" id="KW-1185">Reference proteome</keyword>
<dbReference type="Proteomes" id="UP000006038">
    <property type="component" value="Chromosome 7"/>
</dbReference>
<accession>J3MLV4</accession>
<sequence length="91" mass="10058">MRFPPPLLASLRIAGLVIPWMLSRSTFLCRFAPPLPSPFPPFPRPDILERRRCSPDDGDRDDGKGTGGFDFGGGDLDGMASSWWLGDEGYM</sequence>
<protein>
    <submittedName>
        <fullName evidence="2">Uncharacterized protein</fullName>
    </submittedName>
</protein>
<evidence type="ECO:0000256" key="1">
    <source>
        <dbReference type="SAM" id="MobiDB-lite"/>
    </source>
</evidence>
<feature type="compositionally biased region" description="Gly residues" evidence="1">
    <location>
        <begin position="65"/>
        <end position="76"/>
    </location>
</feature>
<evidence type="ECO:0000313" key="3">
    <source>
        <dbReference type="Proteomes" id="UP000006038"/>
    </source>
</evidence>
<reference evidence="2" key="1">
    <citation type="journal article" date="2013" name="Nat. Commun.">
        <title>Whole-genome sequencing of Oryza brachyantha reveals mechanisms underlying Oryza genome evolution.</title>
        <authorList>
            <person name="Chen J."/>
            <person name="Huang Q."/>
            <person name="Gao D."/>
            <person name="Wang J."/>
            <person name="Lang Y."/>
            <person name="Liu T."/>
            <person name="Li B."/>
            <person name="Bai Z."/>
            <person name="Luis Goicoechea J."/>
            <person name="Liang C."/>
            <person name="Chen C."/>
            <person name="Zhang W."/>
            <person name="Sun S."/>
            <person name="Liao Y."/>
            <person name="Zhang X."/>
            <person name="Yang L."/>
            <person name="Song C."/>
            <person name="Wang M."/>
            <person name="Shi J."/>
            <person name="Liu G."/>
            <person name="Liu J."/>
            <person name="Zhou H."/>
            <person name="Zhou W."/>
            <person name="Yu Q."/>
            <person name="An N."/>
            <person name="Chen Y."/>
            <person name="Cai Q."/>
            <person name="Wang B."/>
            <person name="Liu B."/>
            <person name="Min J."/>
            <person name="Huang Y."/>
            <person name="Wu H."/>
            <person name="Li Z."/>
            <person name="Zhang Y."/>
            <person name="Yin Y."/>
            <person name="Song W."/>
            <person name="Jiang J."/>
            <person name="Jackson S.A."/>
            <person name="Wing R.A."/>
            <person name="Wang J."/>
            <person name="Chen M."/>
        </authorList>
    </citation>
    <scope>NUCLEOTIDE SEQUENCE [LARGE SCALE GENOMIC DNA]</scope>
    <source>
        <strain evidence="2">cv. IRGC 101232</strain>
    </source>
</reference>
<organism evidence="2">
    <name type="scientific">Oryza brachyantha</name>
    <name type="common">malo sina</name>
    <dbReference type="NCBI Taxonomy" id="4533"/>
    <lineage>
        <taxon>Eukaryota</taxon>
        <taxon>Viridiplantae</taxon>
        <taxon>Streptophyta</taxon>
        <taxon>Embryophyta</taxon>
        <taxon>Tracheophyta</taxon>
        <taxon>Spermatophyta</taxon>
        <taxon>Magnoliopsida</taxon>
        <taxon>Liliopsida</taxon>
        <taxon>Poales</taxon>
        <taxon>Poaceae</taxon>
        <taxon>BOP clade</taxon>
        <taxon>Oryzoideae</taxon>
        <taxon>Oryzeae</taxon>
        <taxon>Oryzinae</taxon>
        <taxon>Oryza</taxon>
    </lineage>
</organism>
<dbReference type="AlphaFoldDB" id="J3MLV4"/>
<name>J3MLV4_ORYBR</name>
<feature type="compositionally biased region" description="Basic and acidic residues" evidence="1">
    <location>
        <begin position="46"/>
        <end position="64"/>
    </location>
</feature>
<dbReference type="EnsemblPlants" id="OB07G23860.1">
    <property type="protein sequence ID" value="OB07G23860.1"/>
    <property type="gene ID" value="OB07G23860"/>
</dbReference>
<dbReference type="Gramene" id="OB07G23860.1">
    <property type="protein sequence ID" value="OB07G23860.1"/>
    <property type="gene ID" value="OB07G23860"/>
</dbReference>
<feature type="region of interest" description="Disordered" evidence="1">
    <location>
        <begin position="38"/>
        <end position="77"/>
    </location>
</feature>
<evidence type="ECO:0000313" key="2">
    <source>
        <dbReference type="EnsemblPlants" id="OB07G23860.1"/>
    </source>
</evidence>
<dbReference type="HOGENOM" id="CLU_2430615_0_0_1"/>
<proteinExistence type="predicted"/>